<gene>
    <name evidence="2" type="ORF">LOC68_15740</name>
</gene>
<dbReference type="EMBL" id="JAJKFT010000010">
    <property type="protein sequence ID" value="MCC9629842.1"/>
    <property type="molecule type" value="Genomic_DNA"/>
</dbReference>
<keyword evidence="1" id="KW-0812">Transmembrane</keyword>
<reference evidence="2" key="1">
    <citation type="submission" date="2021-11" db="EMBL/GenBank/DDBJ databases">
        <title>Genome sequence.</title>
        <authorList>
            <person name="Sun Q."/>
        </authorList>
    </citation>
    <scope>NUCLEOTIDE SEQUENCE</scope>
    <source>
        <strain evidence="2">JC732</strain>
    </source>
</reference>
<evidence type="ECO:0000313" key="2">
    <source>
        <dbReference type="EMBL" id="MCC9629842.1"/>
    </source>
</evidence>
<evidence type="ECO:0000313" key="3">
    <source>
        <dbReference type="Proteomes" id="UP001139103"/>
    </source>
</evidence>
<proteinExistence type="predicted"/>
<feature type="transmembrane region" description="Helical" evidence="1">
    <location>
        <begin position="101"/>
        <end position="121"/>
    </location>
</feature>
<name>A0A9X1MPW3_9BACT</name>
<organism evidence="2 3">
    <name type="scientific">Blastopirellula sediminis</name>
    <dbReference type="NCBI Taxonomy" id="2894196"/>
    <lineage>
        <taxon>Bacteria</taxon>
        <taxon>Pseudomonadati</taxon>
        <taxon>Planctomycetota</taxon>
        <taxon>Planctomycetia</taxon>
        <taxon>Pirellulales</taxon>
        <taxon>Pirellulaceae</taxon>
        <taxon>Blastopirellula</taxon>
    </lineage>
</organism>
<feature type="transmembrane region" description="Helical" evidence="1">
    <location>
        <begin position="42"/>
        <end position="65"/>
    </location>
</feature>
<feature type="transmembrane region" description="Helical" evidence="1">
    <location>
        <begin position="6"/>
        <end position="30"/>
    </location>
</feature>
<accession>A0A9X1MPW3</accession>
<sequence>MIEFILLFGFGALVLCYFAIFLSLGLRALVHACWGRFVKAQYLGWLCLLMGGTFGVWLAIVSLFLGFPLPWIFAVPAILGGMALLHSYSFRDVPAPGQFQFPILAVFYATFLTAIVTLAGVQFHRLLRTDDAIRREFAANLSRMDQIENVNVMGSVYRREFHVQQIEFSLAGRPDTLVRINPDDKLRTCDADEPLPEVMLIQVDRWLVGGETQPNANTRLSFIGIDVHQGGRFEKSFPFPLQSIDDIAAHYDELVELLDTWPREEKPGRMETADGLTIEYWKVDGGAPTKGP</sequence>
<evidence type="ECO:0000256" key="1">
    <source>
        <dbReference type="SAM" id="Phobius"/>
    </source>
</evidence>
<dbReference type="AlphaFoldDB" id="A0A9X1MPW3"/>
<feature type="transmembrane region" description="Helical" evidence="1">
    <location>
        <begin position="71"/>
        <end position="89"/>
    </location>
</feature>
<dbReference type="RefSeq" id="WP_230220461.1">
    <property type="nucleotide sequence ID" value="NZ_JAJKFT010000010.1"/>
</dbReference>
<keyword evidence="3" id="KW-1185">Reference proteome</keyword>
<keyword evidence="1" id="KW-1133">Transmembrane helix</keyword>
<keyword evidence="1" id="KW-0472">Membrane</keyword>
<dbReference type="Proteomes" id="UP001139103">
    <property type="component" value="Unassembled WGS sequence"/>
</dbReference>
<comment type="caution">
    <text evidence="2">The sequence shown here is derived from an EMBL/GenBank/DDBJ whole genome shotgun (WGS) entry which is preliminary data.</text>
</comment>
<protein>
    <submittedName>
        <fullName evidence="2">Uncharacterized protein</fullName>
    </submittedName>
</protein>